<dbReference type="CDD" id="cd00383">
    <property type="entry name" value="trans_reg_C"/>
    <property type="match status" value="1"/>
</dbReference>
<keyword evidence="2 4" id="KW-0802">TPR repeat</keyword>
<accession>A0ABV7J7T4</accession>
<organism evidence="8 9">
    <name type="scientific">Marinicella sediminis</name>
    <dbReference type="NCBI Taxonomy" id="1792834"/>
    <lineage>
        <taxon>Bacteria</taxon>
        <taxon>Pseudomonadati</taxon>
        <taxon>Pseudomonadota</taxon>
        <taxon>Gammaproteobacteria</taxon>
        <taxon>Lysobacterales</taxon>
        <taxon>Marinicellaceae</taxon>
        <taxon>Marinicella</taxon>
    </lineage>
</organism>
<dbReference type="Pfam" id="PF00486">
    <property type="entry name" value="Trans_reg_C"/>
    <property type="match status" value="1"/>
</dbReference>
<keyword evidence="6" id="KW-0812">Transmembrane</keyword>
<gene>
    <name evidence="8" type="ORF">ACFODZ_08060</name>
</gene>
<feature type="repeat" description="TPR" evidence="4">
    <location>
        <begin position="236"/>
        <end position="269"/>
    </location>
</feature>
<keyword evidence="3 5" id="KW-0238">DNA-binding</keyword>
<dbReference type="Proteomes" id="UP001595533">
    <property type="component" value="Unassembled WGS sequence"/>
</dbReference>
<reference evidence="9" key="1">
    <citation type="journal article" date="2019" name="Int. J. Syst. Evol. Microbiol.">
        <title>The Global Catalogue of Microorganisms (GCM) 10K type strain sequencing project: providing services to taxonomists for standard genome sequencing and annotation.</title>
        <authorList>
            <consortium name="The Broad Institute Genomics Platform"/>
            <consortium name="The Broad Institute Genome Sequencing Center for Infectious Disease"/>
            <person name="Wu L."/>
            <person name="Ma J."/>
        </authorList>
    </citation>
    <scope>NUCLEOTIDE SEQUENCE [LARGE SCALE GENOMIC DNA]</scope>
    <source>
        <strain evidence="9">KCTC 42953</strain>
    </source>
</reference>
<dbReference type="PROSITE" id="PS50293">
    <property type="entry name" value="TPR_REGION"/>
    <property type="match status" value="1"/>
</dbReference>
<keyword evidence="6" id="KW-0472">Membrane</keyword>
<evidence type="ECO:0000256" key="2">
    <source>
        <dbReference type="ARBA" id="ARBA00022803"/>
    </source>
</evidence>
<dbReference type="Gene3D" id="1.25.40.10">
    <property type="entry name" value="Tetratricopeptide repeat domain"/>
    <property type="match status" value="2"/>
</dbReference>
<evidence type="ECO:0000256" key="1">
    <source>
        <dbReference type="ARBA" id="ARBA00022737"/>
    </source>
</evidence>
<dbReference type="SMART" id="SM00028">
    <property type="entry name" value="TPR"/>
    <property type="match status" value="4"/>
</dbReference>
<dbReference type="PANTHER" id="PTHR44943:SF8">
    <property type="entry name" value="TPR REPEAT-CONTAINING PROTEIN MJ0263"/>
    <property type="match status" value="1"/>
</dbReference>
<evidence type="ECO:0000313" key="9">
    <source>
        <dbReference type="Proteomes" id="UP001595533"/>
    </source>
</evidence>
<dbReference type="PANTHER" id="PTHR44943">
    <property type="entry name" value="CELLULOSE SYNTHASE OPERON PROTEIN C"/>
    <property type="match status" value="1"/>
</dbReference>
<evidence type="ECO:0000313" key="8">
    <source>
        <dbReference type="EMBL" id="MFC3194193.1"/>
    </source>
</evidence>
<protein>
    <submittedName>
        <fullName evidence="8">Tetratricopeptide repeat protein</fullName>
    </submittedName>
</protein>
<evidence type="ECO:0000256" key="6">
    <source>
        <dbReference type="SAM" id="Phobius"/>
    </source>
</evidence>
<keyword evidence="6" id="KW-1133">Transmembrane helix</keyword>
<dbReference type="SUPFAM" id="SSF81901">
    <property type="entry name" value="HCP-like"/>
    <property type="match status" value="1"/>
</dbReference>
<dbReference type="EMBL" id="JBHRTS010000004">
    <property type="protein sequence ID" value="MFC3194193.1"/>
    <property type="molecule type" value="Genomic_DNA"/>
</dbReference>
<dbReference type="InterPro" id="IPR013105">
    <property type="entry name" value="TPR_2"/>
</dbReference>
<dbReference type="InterPro" id="IPR001867">
    <property type="entry name" value="OmpR/PhoB-type_DNA-bd"/>
</dbReference>
<evidence type="ECO:0000256" key="5">
    <source>
        <dbReference type="PROSITE-ProRule" id="PRU01091"/>
    </source>
</evidence>
<dbReference type="SUPFAM" id="SSF46894">
    <property type="entry name" value="C-terminal effector domain of the bipartite response regulators"/>
    <property type="match status" value="1"/>
</dbReference>
<feature type="domain" description="OmpR/PhoB-type" evidence="7">
    <location>
        <begin position="5"/>
        <end position="104"/>
    </location>
</feature>
<keyword evidence="1" id="KW-0677">Repeat</keyword>
<sequence length="526" mass="59570">MNNSHRLMISHDLVIDLHHQTVHQADELLQLPHLSFQMLRVLLDSAPDVVSIDGLIQQVWDNRTVSDETVTQRVALLRKALQRGSADNTRYIQSIRGQGYRWQPPVQQKSSGQTTRRSVLWWITTAAVLLLTTSGLLWFDQQRSGKNQPTIKSLMPTSEYTTQGWQYLDKHESKSVRLAADLFRKALEQQPDDVNALTGLSIALSHQVTKFNQSAVILTEARQLAELAVELNSSHAQAWAALAFVHDANGDIDQAISGYEKAISLDPDNTSTISSLAYLYGVKGRLAEALQLNISVLGSQQLYLHVQLAHVLDLLGFEAVAEIWYQRADELSPDNVFATHQMARFYLSQGRFGDASEVVQAAINRGIRRPELWVVSGIIAWLGQDVPAAEDAFMHAVELDPEDTESQLWLFMLRNDAKLTSPQQWRDFASTWFSVTEQWPDTLVLQALLYARFNQAEQAVTALRLAVKRGYANHQWLRYLPVLHHTSQWPEWLALIEQMQENVGNQRQMVLDAAWLPNDLLDPQGY</sequence>
<dbReference type="InterPro" id="IPR016032">
    <property type="entry name" value="Sig_transdc_resp-reg_C-effctor"/>
</dbReference>
<dbReference type="PROSITE" id="PS51755">
    <property type="entry name" value="OMPR_PHOB"/>
    <property type="match status" value="1"/>
</dbReference>
<dbReference type="Pfam" id="PF07719">
    <property type="entry name" value="TPR_2"/>
    <property type="match status" value="1"/>
</dbReference>
<dbReference type="RefSeq" id="WP_077412463.1">
    <property type="nucleotide sequence ID" value="NZ_JBHRTS010000004.1"/>
</dbReference>
<name>A0ABV7J7T4_9GAMM</name>
<feature type="transmembrane region" description="Helical" evidence="6">
    <location>
        <begin position="119"/>
        <end position="139"/>
    </location>
</feature>
<dbReference type="SMART" id="SM00862">
    <property type="entry name" value="Trans_reg_C"/>
    <property type="match status" value="1"/>
</dbReference>
<evidence type="ECO:0000259" key="7">
    <source>
        <dbReference type="PROSITE" id="PS51755"/>
    </source>
</evidence>
<dbReference type="InterPro" id="IPR011990">
    <property type="entry name" value="TPR-like_helical_dom_sf"/>
</dbReference>
<dbReference type="InterPro" id="IPR019734">
    <property type="entry name" value="TPR_rpt"/>
</dbReference>
<dbReference type="Pfam" id="PF13432">
    <property type="entry name" value="TPR_16"/>
    <property type="match status" value="1"/>
</dbReference>
<dbReference type="PROSITE" id="PS50005">
    <property type="entry name" value="TPR"/>
    <property type="match status" value="1"/>
</dbReference>
<feature type="DNA-binding region" description="OmpR/PhoB-type" evidence="5">
    <location>
        <begin position="5"/>
        <end position="104"/>
    </location>
</feature>
<dbReference type="InterPro" id="IPR036388">
    <property type="entry name" value="WH-like_DNA-bd_sf"/>
</dbReference>
<evidence type="ECO:0000256" key="3">
    <source>
        <dbReference type="ARBA" id="ARBA00023125"/>
    </source>
</evidence>
<comment type="caution">
    <text evidence="8">The sequence shown here is derived from an EMBL/GenBank/DDBJ whole genome shotgun (WGS) entry which is preliminary data.</text>
</comment>
<dbReference type="Gene3D" id="1.10.10.10">
    <property type="entry name" value="Winged helix-like DNA-binding domain superfamily/Winged helix DNA-binding domain"/>
    <property type="match status" value="1"/>
</dbReference>
<keyword evidence="9" id="KW-1185">Reference proteome</keyword>
<evidence type="ECO:0000256" key="4">
    <source>
        <dbReference type="PROSITE-ProRule" id="PRU00339"/>
    </source>
</evidence>
<dbReference type="InterPro" id="IPR051685">
    <property type="entry name" value="Ycf3/AcsC/BcsC/TPR_MFPF"/>
</dbReference>
<proteinExistence type="predicted"/>